<organism evidence="1 2">
    <name type="scientific">Amycolatopsis orientalis</name>
    <name type="common">Nocardia orientalis</name>
    <dbReference type="NCBI Taxonomy" id="31958"/>
    <lineage>
        <taxon>Bacteria</taxon>
        <taxon>Bacillati</taxon>
        <taxon>Actinomycetota</taxon>
        <taxon>Actinomycetes</taxon>
        <taxon>Pseudonocardiales</taxon>
        <taxon>Pseudonocardiaceae</taxon>
        <taxon>Amycolatopsis</taxon>
    </lineage>
</organism>
<evidence type="ECO:0000313" key="2">
    <source>
        <dbReference type="Proteomes" id="UP000093695"/>
    </source>
</evidence>
<accession>A0A193BUC2</accession>
<dbReference type="KEGG" id="aori:SD37_09215"/>
<reference evidence="1 2" key="1">
    <citation type="journal article" date="2015" name="Genome Announc.">
        <title>Draft Genome Sequence of Norvancomycin-Producing Strain Amycolatopsis orientalis CPCC200066.</title>
        <authorList>
            <person name="Lei X."/>
            <person name="Yuan F."/>
            <person name="Shi Y."/>
            <person name="Li X."/>
            <person name="Wang L."/>
            <person name="Hong B."/>
        </authorList>
    </citation>
    <scope>NUCLEOTIDE SEQUENCE [LARGE SCALE GENOMIC DNA]</scope>
    <source>
        <strain evidence="1 2">B-37</strain>
    </source>
</reference>
<sequence>MGAQPTPGLFEGVEDLVLGDGLIDAALEDALSAAAGERDRFVRREQRDVRPLEFPLDRQALEGSACHAADAFADHYVERSCAARRLVEQVRDSACAWDGDVEAVVVRPLPPVPEFHAAGLDVVEVRDDDPRVRDRRLAVGQLPKHRLARVLQVFCGRSPQERDAYFVAEQGGGHA</sequence>
<dbReference type="Proteomes" id="UP000093695">
    <property type="component" value="Chromosome"/>
</dbReference>
<dbReference type="AlphaFoldDB" id="A0A193BUC2"/>
<gene>
    <name evidence="1" type="ORF">SD37_09215</name>
</gene>
<keyword evidence="2" id="KW-1185">Reference proteome</keyword>
<protein>
    <submittedName>
        <fullName evidence="1">Uncharacterized protein</fullName>
    </submittedName>
</protein>
<name>A0A193BUC2_AMYOR</name>
<dbReference type="EMBL" id="CP016174">
    <property type="protein sequence ID" value="ANN15812.1"/>
    <property type="molecule type" value="Genomic_DNA"/>
</dbReference>
<evidence type="ECO:0000313" key="1">
    <source>
        <dbReference type="EMBL" id="ANN15812.1"/>
    </source>
</evidence>
<proteinExistence type="predicted"/>